<dbReference type="InterPro" id="IPR005349">
    <property type="entry name" value="TMEM14"/>
</dbReference>
<dbReference type="EMBL" id="HBIC01063092">
    <property type="protein sequence ID" value="CAE0303533.1"/>
    <property type="molecule type" value="Transcribed_RNA"/>
</dbReference>
<keyword evidence="3 6" id="KW-0812">Transmembrane</keyword>
<protein>
    <submittedName>
        <fullName evidence="7">Uncharacterized protein</fullName>
    </submittedName>
</protein>
<comment type="subcellular location">
    <subcellularLocation>
        <location evidence="1">Membrane</location>
    </subcellularLocation>
</comment>
<comment type="similarity">
    <text evidence="2">Belongs to the TMEM14 family.</text>
</comment>
<proteinExistence type="inferred from homology"/>
<evidence type="ECO:0000313" key="7">
    <source>
        <dbReference type="EMBL" id="CAE0303533.1"/>
    </source>
</evidence>
<dbReference type="GO" id="GO:0016020">
    <property type="term" value="C:membrane"/>
    <property type="evidence" value="ECO:0007669"/>
    <property type="project" value="UniProtKB-SubCell"/>
</dbReference>
<organism evidence="7">
    <name type="scientific">Spumella elongata</name>
    <dbReference type="NCBI Taxonomy" id="89044"/>
    <lineage>
        <taxon>Eukaryota</taxon>
        <taxon>Sar</taxon>
        <taxon>Stramenopiles</taxon>
        <taxon>Ochrophyta</taxon>
        <taxon>Chrysophyceae</taxon>
        <taxon>Chromulinales</taxon>
        <taxon>Chromulinaceae</taxon>
        <taxon>Spumella</taxon>
    </lineage>
</organism>
<evidence type="ECO:0000256" key="1">
    <source>
        <dbReference type="ARBA" id="ARBA00004370"/>
    </source>
</evidence>
<evidence type="ECO:0000256" key="5">
    <source>
        <dbReference type="ARBA" id="ARBA00023136"/>
    </source>
</evidence>
<gene>
    <name evidence="7" type="ORF">SELO1098_LOCUS32391</name>
</gene>
<dbReference type="Gene3D" id="1.10.10.1740">
    <property type="entry name" value="Transmembrane protein 14-like"/>
    <property type="match status" value="1"/>
</dbReference>
<evidence type="ECO:0000256" key="3">
    <source>
        <dbReference type="ARBA" id="ARBA00022692"/>
    </source>
</evidence>
<evidence type="ECO:0000256" key="2">
    <source>
        <dbReference type="ARBA" id="ARBA00007590"/>
    </source>
</evidence>
<evidence type="ECO:0000256" key="6">
    <source>
        <dbReference type="SAM" id="Phobius"/>
    </source>
</evidence>
<dbReference type="AlphaFoldDB" id="A0A7S3MJM1"/>
<accession>A0A7S3MJM1</accession>
<keyword evidence="5 6" id="KW-0472">Membrane</keyword>
<reference evidence="7" key="1">
    <citation type="submission" date="2021-01" db="EMBL/GenBank/DDBJ databases">
        <authorList>
            <person name="Corre E."/>
            <person name="Pelletier E."/>
            <person name="Niang G."/>
            <person name="Scheremetjew M."/>
            <person name="Finn R."/>
            <person name="Kale V."/>
            <person name="Holt S."/>
            <person name="Cochrane G."/>
            <person name="Meng A."/>
            <person name="Brown T."/>
            <person name="Cohen L."/>
        </authorList>
    </citation>
    <scope>NUCLEOTIDE SEQUENCE</scope>
    <source>
        <strain evidence="7">CCAP 955/1</strain>
    </source>
</reference>
<dbReference type="InterPro" id="IPR044890">
    <property type="entry name" value="TMEM14_sf"/>
</dbReference>
<name>A0A7S3MJM1_9STRA</name>
<feature type="transmembrane region" description="Helical" evidence="6">
    <location>
        <begin position="45"/>
        <end position="68"/>
    </location>
</feature>
<feature type="transmembrane region" description="Helical" evidence="6">
    <location>
        <begin position="108"/>
        <end position="128"/>
    </location>
</feature>
<keyword evidence="4 6" id="KW-1133">Transmembrane helix</keyword>
<sequence>MSARISKRIKFRDRPDWIMGRYFFFTLPYAFFFIIGSIVGYSRRGNLFCLLGGGGVGVLFLLLSAGHMIDYYRQVRIDSFYVGIPFTISVFLAILMTCIWALGGRFKTSGLIAFVCWAAVVWYFYAIVKDYGTGKSVREHTWYNPIATHDTNRGGDEVM</sequence>
<feature type="transmembrane region" description="Helical" evidence="6">
    <location>
        <begin position="80"/>
        <end position="102"/>
    </location>
</feature>
<feature type="transmembrane region" description="Helical" evidence="6">
    <location>
        <begin position="21"/>
        <end position="39"/>
    </location>
</feature>
<evidence type="ECO:0000256" key="4">
    <source>
        <dbReference type="ARBA" id="ARBA00022989"/>
    </source>
</evidence>
<dbReference type="Pfam" id="PF03647">
    <property type="entry name" value="Tmemb_14"/>
    <property type="match status" value="1"/>
</dbReference>